<evidence type="ECO:0000256" key="5">
    <source>
        <dbReference type="ARBA" id="ARBA00019087"/>
    </source>
</evidence>
<feature type="domain" description="4'-phosphopantetheinyl transferase N-terminal" evidence="15">
    <location>
        <begin position="30"/>
        <end position="95"/>
    </location>
</feature>
<accession>A0A1G9UWP9</accession>
<organism evidence="16 17">
    <name type="scientific">Daejeonella rubra</name>
    <dbReference type="NCBI Taxonomy" id="990371"/>
    <lineage>
        <taxon>Bacteria</taxon>
        <taxon>Pseudomonadati</taxon>
        <taxon>Bacteroidota</taxon>
        <taxon>Sphingobacteriia</taxon>
        <taxon>Sphingobacteriales</taxon>
        <taxon>Sphingobacteriaceae</taxon>
        <taxon>Daejeonella</taxon>
    </lineage>
</organism>
<evidence type="ECO:0000256" key="13">
    <source>
        <dbReference type="PIRSR" id="PIRSR603542-2"/>
    </source>
</evidence>
<comment type="cofactor">
    <cofactor evidence="13">
        <name>Mg(2+)</name>
        <dbReference type="ChEBI" id="CHEBI:18420"/>
    </cofactor>
</comment>
<feature type="binding site" evidence="13">
    <location>
        <position position="107"/>
    </location>
    <ligand>
        <name>Mg(2+)</name>
        <dbReference type="ChEBI" id="CHEBI:18420"/>
    </ligand>
</feature>
<comment type="similarity">
    <text evidence="3">Belongs to the P-Pant transferase superfamily. EntD family.</text>
</comment>
<evidence type="ECO:0000313" key="17">
    <source>
        <dbReference type="Proteomes" id="UP000199226"/>
    </source>
</evidence>
<comment type="function">
    <text evidence="1">Involved in the biosynthesis of the siderophore enterobactin (enterochelin), which is a macrocyclic trimeric lactone of N-(2,3-dihydroxybenzoyl)-serine. The serine trilactone serves as a scaffolding for the three catechol functionalities that provide hexadentate coordination for the tightly ligated iron(2+) atoms. Plays an essential role in the assembly of the enterobactin by catalyzing the transfer of the 4'-phosphopantetheine (Ppant) moiety from coenzyme A to the apo-domains of both EntB (ArCP domain) and EntF (PCP domain) to yield their holo-forms which make them competent for the activation of 2,3-dihydroxybenzoate (DHB) and L-serine, respectively.</text>
</comment>
<evidence type="ECO:0000256" key="8">
    <source>
        <dbReference type="ARBA" id="ARBA00029894"/>
    </source>
</evidence>
<sequence length="216" mass="24864">MILAFPTLSPLFSQYFTTDFKGIEELYPAELALVEGSASKRKTDFSTGRFCARKALEQLGIDHTEILRDSGKQPVWPEGMVGSISHSSQLTGAIVGKRKDIVSVGLDIETIAGVELNMWNILFLESEQQFLNSLNEEDQNMYPTLLFSLKECFYKFQYPLTRQFLEFNDVEFHMMDEKISIKVIKEDYDPGYDLEKLQFQWTIADQQLITLCFLKV</sequence>
<reference evidence="17" key="1">
    <citation type="submission" date="2016-10" db="EMBL/GenBank/DDBJ databases">
        <authorList>
            <person name="Varghese N."/>
            <person name="Submissions S."/>
        </authorList>
    </citation>
    <scope>NUCLEOTIDE SEQUENCE [LARGE SCALE GENOMIC DNA]</scope>
    <source>
        <strain evidence="17">DSM 24536</strain>
    </source>
</reference>
<dbReference type="PRINTS" id="PR01399">
    <property type="entry name" value="ENTSNTHTASED"/>
</dbReference>
<evidence type="ECO:0000259" key="15">
    <source>
        <dbReference type="Pfam" id="PF17837"/>
    </source>
</evidence>
<dbReference type="EMBL" id="FNHH01000018">
    <property type="protein sequence ID" value="SDM64197.1"/>
    <property type="molecule type" value="Genomic_DNA"/>
</dbReference>
<dbReference type="AlphaFoldDB" id="A0A1G9UWP9"/>
<evidence type="ECO:0000256" key="4">
    <source>
        <dbReference type="ARBA" id="ARBA00011503"/>
    </source>
</evidence>
<feature type="binding site" evidence="12">
    <location>
        <position position="49"/>
    </location>
    <ligand>
        <name>CoA</name>
        <dbReference type="ChEBI" id="CHEBI:57287"/>
    </ligand>
</feature>
<dbReference type="PANTHER" id="PTHR38096:SF1">
    <property type="entry name" value="ENTEROBACTIN SYNTHASE COMPONENT D"/>
    <property type="match status" value="1"/>
</dbReference>
<dbReference type="GO" id="GO:0000287">
    <property type="term" value="F:magnesium ion binding"/>
    <property type="evidence" value="ECO:0007669"/>
    <property type="project" value="InterPro"/>
</dbReference>
<gene>
    <name evidence="16" type="ORF">SAMN05421813_11819</name>
</gene>
<feature type="binding site" evidence="12">
    <location>
        <position position="151"/>
    </location>
    <ligand>
        <name>CoA</name>
        <dbReference type="ChEBI" id="CHEBI:57287"/>
    </ligand>
</feature>
<feature type="binding site" evidence="12">
    <location>
        <begin position="85"/>
        <end position="86"/>
    </location>
    <ligand>
        <name>CoA</name>
        <dbReference type="ChEBI" id="CHEBI:57287"/>
    </ligand>
</feature>
<dbReference type="STRING" id="990371.SAMN05421813_11819"/>
<dbReference type="GO" id="GO:0005886">
    <property type="term" value="C:plasma membrane"/>
    <property type="evidence" value="ECO:0007669"/>
    <property type="project" value="TreeGrafter"/>
</dbReference>
<comment type="pathway">
    <text evidence="2">Siderophore biosynthesis; enterobactin biosynthesis.</text>
</comment>
<evidence type="ECO:0000256" key="7">
    <source>
        <dbReference type="ARBA" id="ARBA00023191"/>
    </source>
</evidence>
<dbReference type="Proteomes" id="UP000199226">
    <property type="component" value="Unassembled WGS sequence"/>
</dbReference>
<feature type="binding site" evidence="13">
    <location>
        <position position="109"/>
    </location>
    <ligand>
        <name>Mg(2+)</name>
        <dbReference type="ChEBI" id="CHEBI:18420"/>
    </ligand>
</feature>
<evidence type="ECO:0000313" key="16">
    <source>
        <dbReference type="EMBL" id="SDM64197.1"/>
    </source>
</evidence>
<evidence type="ECO:0000256" key="3">
    <source>
        <dbReference type="ARBA" id="ARBA00008342"/>
    </source>
</evidence>
<feature type="binding site" evidence="12">
    <location>
        <position position="155"/>
    </location>
    <ligand>
        <name>CoA</name>
        <dbReference type="ChEBI" id="CHEBI:57287"/>
    </ligand>
</feature>
<evidence type="ECO:0000256" key="9">
    <source>
        <dbReference type="ARBA" id="ARBA00031996"/>
    </source>
</evidence>
<feature type="binding site" evidence="13">
    <location>
        <position position="108"/>
    </location>
    <ligand>
        <name>Mg(2+)</name>
        <dbReference type="ChEBI" id="CHEBI:18420"/>
    </ligand>
</feature>
<dbReference type="GO" id="GO:0008897">
    <property type="term" value="F:holo-[acyl-carrier-protein] synthase activity"/>
    <property type="evidence" value="ECO:0007669"/>
    <property type="project" value="InterPro"/>
</dbReference>
<comment type="subunit">
    <text evidence="4">EntB, EntD, EntE, and EntF form a multienzyme complex called enterobactin synthase.</text>
</comment>
<comment type="catalytic activity">
    <reaction evidence="11">
        <text>apo-[peptidyl-carrier protein] + CoA = holo-[peptidyl-carrier protein] + adenosine 3',5'-bisphosphate + H(+)</text>
        <dbReference type="Rhea" id="RHEA:46228"/>
        <dbReference type="Rhea" id="RHEA-COMP:11479"/>
        <dbReference type="Rhea" id="RHEA-COMP:11480"/>
        <dbReference type="ChEBI" id="CHEBI:15378"/>
        <dbReference type="ChEBI" id="CHEBI:29999"/>
        <dbReference type="ChEBI" id="CHEBI:57287"/>
        <dbReference type="ChEBI" id="CHEBI:58343"/>
        <dbReference type="ChEBI" id="CHEBI:64479"/>
    </reaction>
</comment>
<dbReference type="InterPro" id="IPR041354">
    <property type="entry name" value="4PPT_N"/>
</dbReference>
<evidence type="ECO:0000259" key="14">
    <source>
        <dbReference type="Pfam" id="PF01648"/>
    </source>
</evidence>
<comment type="catalytic activity">
    <reaction evidence="10">
        <text>apo-[aryl-carrier protein] + CoA = holo-[aryl-carrier protein] + adenosine 3',5'-bisphosphate + H(+)</text>
        <dbReference type="Rhea" id="RHEA:48404"/>
        <dbReference type="Rhea" id="RHEA-COMP:15903"/>
        <dbReference type="Rhea" id="RHEA-COMP:17557"/>
        <dbReference type="ChEBI" id="CHEBI:15378"/>
        <dbReference type="ChEBI" id="CHEBI:29999"/>
        <dbReference type="ChEBI" id="CHEBI:57287"/>
        <dbReference type="ChEBI" id="CHEBI:58343"/>
        <dbReference type="ChEBI" id="CHEBI:64479"/>
    </reaction>
</comment>
<keyword evidence="13" id="KW-0460">Magnesium</keyword>
<evidence type="ECO:0000256" key="6">
    <source>
        <dbReference type="ARBA" id="ARBA00022679"/>
    </source>
</evidence>
<feature type="binding site" evidence="12">
    <location>
        <position position="165"/>
    </location>
    <ligand>
        <name>CoA</name>
        <dbReference type="ChEBI" id="CHEBI:57287"/>
    </ligand>
</feature>
<evidence type="ECO:0000256" key="10">
    <source>
        <dbReference type="ARBA" id="ARBA00049176"/>
    </source>
</evidence>
<evidence type="ECO:0000256" key="12">
    <source>
        <dbReference type="PIRSR" id="PIRSR603542-1"/>
    </source>
</evidence>
<keyword evidence="6 16" id="KW-0808">Transferase</keyword>
<dbReference type="Pfam" id="PF17837">
    <property type="entry name" value="4PPT_N"/>
    <property type="match status" value="1"/>
</dbReference>
<feature type="domain" description="4'-phosphopantetheinyl transferase" evidence="14">
    <location>
        <begin position="103"/>
        <end position="198"/>
    </location>
</feature>
<dbReference type="InterPro" id="IPR008278">
    <property type="entry name" value="4-PPantetheinyl_Trfase_dom"/>
</dbReference>
<keyword evidence="17" id="KW-1185">Reference proteome</keyword>
<dbReference type="Pfam" id="PF01648">
    <property type="entry name" value="ACPS"/>
    <property type="match status" value="1"/>
</dbReference>
<dbReference type="PANTHER" id="PTHR38096">
    <property type="entry name" value="ENTEROBACTIN SYNTHASE COMPONENT D"/>
    <property type="match status" value="1"/>
</dbReference>
<protein>
    <recommendedName>
        <fullName evidence="5">Enterobactin synthase component D</fullName>
    </recommendedName>
    <alternativeName>
        <fullName evidence="8">4'-phosphopantetheinyl transferase EntD</fullName>
    </alternativeName>
    <alternativeName>
        <fullName evidence="9">Enterochelin synthase D</fullName>
    </alternativeName>
</protein>
<evidence type="ECO:0000256" key="11">
    <source>
        <dbReference type="ARBA" id="ARBA00049191"/>
    </source>
</evidence>
<dbReference type="InterPro" id="IPR037143">
    <property type="entry name" value="4-PPantetheinyl_Trfase_dom_sf"/>
</dbReference>
<dbReference type="RefSeq" id="WP_176767693.1">
    <property type="nucleotide sequence ID" value="NZ_FNHH01000018.1"/>
</dbReference>
<evidence type="ECO:0000256" key="1">
    <source>
        <dbReference type="ARBA" id="ARBA00003937"/>
    </source>
</evidence>
<dbReference type="GO" id="GO:0009239">
    <property type="term" value="P:enterobactin biosynthetic process"/>
    <property type="evidence" value="ECO:0007669"/>
    <property type="project" value="UniProtKB-KW"/>
</dbReference>
<proteinExistence type="inferred from homology"/>
<name>A0A1G9UWP9_9SPHI</name>
<evidence type="ECO:0000256" key="2">
    <source>
        <dbReference type="ARBA" id="ARBA00004993"/>
    </source>
</evidence>
<feature type="binding site" evidence="12">
    <location>
        <position position="107"/>
    </location>
    <ligand>
        <name>CoA</name>
        <dbReference type="ChEBI" id="CHEBI:57287"/>
    </ligand>
</feature>
<keyword evidence="7" id="KW-0259">Enterobactin biosynthesis</keyword>
<dbReference type="GO" id="GO:0009366">
    <property type="term" value="C:enterobactin synthetase complex"/>
    <property type="evidence" value="ECO:0007669"/>
    <property type="project" value="InterPro"/>
</dbReference>
<dbReference type="Gene3D" id="3.90.470.20">
    <property type="entry name" value="4'-phosphopantetheinyl transferase domain"/>
    <property type="match status" value="2"/>
</dbReference>
<feature type="binding site" evidence="12">
    <location>
        <position position="41"/>
    </location>
    <ligand>
        <name>CoA</name>
        <dbReference type="ChEBI" id="CHEBI:57287"/>
    </ligand>
</feature>
<dbReference type="InterPro" id="IPR003542">
    <property type="entry name" value="Enbac_synth_compD-like"/>
</dbReference>
<dbReference type="SUPFAM" id="SSF56214">
    <property type="entry name" value="4'-phosphopantetheinyl transferase"/>
    <property type="match status" value="1"/>
</dbReference>
<keyword evidence="13" id="KW-0479">Metal-binding</keyword>